<feature type="compositionally biased region" description="Pro residues" evidence="1">
    <location>
        <begin position="137"/>
        <end position="160"/>
    </location>
</feature>
<feature type="region of interest" description="Disordered" evidence="1">
    <location>
        <begin position="137"/>
        <end position="196"/>
    </location>
</feature>
<evidence type="ECO:0000313" key="3">
    <source>
        <dbReference type="Proteomes" id="UP001054837"/>
    </source>
</evidence>
<dbReference type="AlphaFoldDB" id="A0AAV4TM55"/>
<proteinExistence type="predicted"/>
<sequence>MDSTNKFRKEKEITREVDGNIGSERQGHAVDACSRYIVEESDASNVLLEDSLGFAENIYDPGDEDLTKSESITRQISSEEQSNQEMVALRPNKLHPLRPIALRLAGWYSLDPAGFPRRGHDALPRLDHAGLPPPYPVGLPPPYPDGLPPPYPVGLPPPHPVGLSAAHNAGLPHNDTDGLPVPDTAGLPLPDTAGLP</sequence>
<evidence type="ECO:0000313" key="2">
    <source>
        <dbReference type="EMBL" id="GIY45920.1"/>
    </source>
</evidence>
<reference evidence="2 3" key="1">
    <citation type="submission" date="2021-06" db="EMBL/GenBank/DDBJ databases">
        <title>Caerostris darwini draft genome.</title>
        <authorList>
            <person name="Kono N."/>
            <person name="Arakawa K."/>
        </authorList>
    </citation>
    <scope>NUCLEOTIDE SEQUENCE [LARGE SCALE GENOMIC DNA]</scope>
</reference>
<comment type="caution">
    <text evidence="2">The sequence shown here is derived from an EMBL/GenBank/DDBJ whole genome shotgun (WGS) entry which is preliminary data.</text>
</comment>
<accession>A0AAV4TM55</accession>
<evidence type="ECO:0000256" key="1">
    <source>
        <dbReference type="SAM" id="MobiDB-lite"/>
    </source>
</evidence>
<dbReference type="EMBL" id="BPLQ01009683">
    <property type="protein sequence ID" value="GIY45920.1"/>
    <property type="molecule type" value="Genomic_DNA"/>
</dbReference>
<protein>
    <submittedName>
        <fullName evidence="2">Uncharacterized protein</fullName>
    </submittedName>
</protein>
<dbReference type="Proteomes" id="UP001054837">
    <property type="component" value="Unassembled WGS sequence"/>
</dbReference>
<organism evidence="2 3">
    <name type="scientific">Caerostris darwini</name>
    <dbReference type="NCBI Taxonomy" id="1538125"/>
    <lineage>
        <taxon>Eukaryota</taxon>
        <taxon>Metazoa</taxon>
        <taxon>Ecdysozoa</taxon>
        <taxon>Arthropoda</taxon>
        <taxon>Chelicerata</taxon>
        <taxon>Arachnida</taxon>
        <taxon>Araneae</taxon>
        <taxon>Araneomorphae</taxon>
        <taxon>Entelegynae</taxon>
        <taxon>Araneoidea</taxon>
        <taxon>Araneidae</taxon>
        <taxon>Caerostris</taxon>
    </lineage>
</organism>
<name>A0AAV4TM55_9ARAC</name>
<feature type="non-terminal residue" evidence="2">
    <location>
        <position position="196"/>
    </location>
</feature>
<keyword evidence="3" id="KW-1185">Reference proteome</keyword>
<feature type="region of interest" description="Disordered" evidence="1">
    <location>
        <begin position="1"/>
        <end position="24"/>
    </location>
</feature>
<gene>
    <name evidence="2" type="ORF">CDAR_380261</name>
</gene>
<feature type="compositionally biased region" description="Basic and acidic residues" evidence="1">
    <location>
        <begin position="1"/>
        <end position="18"/>
    </location>
</feature>